<name>A0A1A8R3M2_9TELE</name>
<protein>
    <submittedName>
        <fullName evidence="2">Uncharacterized protein</fullName>
    </submittedName>
</protein>
<feature type="non-terminal residue" evidence="2">
    <location>
        <position position="1"/>
    </location>
</feature>
<gene>
    <name evidence="2" type="primary">Nfu_g_1_018927</name>
</gene>
<organism evidence="2">
    <name type="scientific">Nothobranchius pienaari</name>
    <dbReference type="NCBI Taxonomy" id="704102"/>
    <lineage>
        <taxon>Eukaryota</taxon>
        <taxon>Metazoa</taxon>
        <taxon>Chordata</taxon>
        <taxon>Craniata</taxon>
        <taxon>Vertebrata</taxon>
        <taxon>Euteleostomi</taxon>
        <taxon>Actinopterygii</taxon>
        <taxon>Neopterygii</taxon>
        <taxon>Teleostei</taxon>
        <taxon>Neoteleostei</taxon>
        <taxon>Acanthomorphata</taxon>
        <taxon>Ovalentaria</taxon>
        <taxon>Atherinomorphae</taxon>
        <taxon>Cyprinodontiformes</taxon>
        <taxon>Nothobranchiidae</taxon>
        <taxon>Nothobranchius</taxon>
    </lineage>
</organism>
<proteinExistence type="predicted"/>
<sequence length="43" mass="5035">AEHNYTGVTFSNIYTQTFGISVVFHLYTECVLVRSKFKDKLYN</sequence>
<dbReference type="AlphaFoldDB" id="A0A1A8R3M2"/>
<keyword evidence="1" id="KW-0812">Transmembrane</keyword>
<reference evidence="2" key="1">
    <citation type="submission" date="2016-05" db="EMBL/GenBank/DDBJ databases">
        <authorList>
            <person name="Lavstsen T."/>
            <person name="Jespersen J.S."/>
        </authorList>
    </citation>
    <scope>NUCLEOTIDE SEQUENCE</scope>
    <source>
        <tissue evidence="2">Brain</tissue>
    </source>
</reference>
<accession>A0A1A8R3M2</accession>
<keyword evidence="1" id="KW-0472">Membrane</keyword>
<keyword evidence="1" id="KW-1133">Transmembrane helix</keyword>
<dbReference type="EMBL" id="HAEG01015501">
    <property type="protein sequence ID" value="SBS00312.1"/>
    <property type="molecule type" value="Transcribed_RNA"/>
</dbReference>
<reference evidence="2" key="2">
    <citation type="submission" date="2016-06" db="EMBL/GenBank/DDBJ databases">
        <title>The genome of a short-lived fish provides insights into sex chromosome evolution and the genetic control of aging.</title>
        <authorList>
            <person name="Reichwald K."/>
            <person name="Felder M."/>
            <person name="Petzold A."/>
            <person name="Koch P."/>
            <person name="Groth M."/>
            <person name="Platzer M."/>
        </authorList>
    </citation>
    <scope>NUCLEOTIDE SEQUENCE</scope>
    <source>
        <tissue evidence="2">Brain</tissue>
    </source>
</reference>
<feature type="transmembrane region" description="Helical" evidence="1">
    <location>
        <begin position="13"/>
        <end position="33"/>
    </location>
</feature>
<evidence type="ECO:0000313" key="2">
    <source>
        <dbReference type="EMBL" id="SBS00312.1"/>
    </source>
</evidence>
<evidence type="ECO:0000256" key="1">
    <source>
        <dbReference type="SAM" id="Phobius"/>
    </source>
</evidence>